<reference evidence="1 2" key="1">
    <citation type="journal article" date="2014" name="PLoS Genet.">
        <title>Phylogenetically driven sequencing of extremely halophilic archaea reveals strategies for static and dynamic osmo-response.</title>
        <authorList>
            <person name="Becker E.A."/>
            <person name="Seitzer P.M."/>
            <person name="Tritt A."/>
            <person name="Larsen D."/>
            <person name="Krusor M."/>
            <person name="Yao A.I."/>
            <person name="Wu D."/>
            <person name="Madern D."/>
            <person name="Eisen J.A."/>
            <person name="Darling A.E."/>
            <person name="Facciotti M.T."/>
        </authorList>
    </citation>
    <scope>NUCLEOTIDE SEQUENCE [LARGE SCALE GENOMIC DNA]</scope>
    <source>
        <strain evidence="1 2">JCM 14978</strain>
    </source>
</reference>
<dbReference type="RefSeq" id="WP_008847763.1">
    <property type="nucleotide sequence ID" value="NZ_AOJH01000037.1"/>
</dbReference>
<dbReference type="SUPFAM" id="SSF46785">
    <property type="entry name" value="Winged helix' DNA-binding domain"/>
    <property type="match status" value="1"/>
</dbReference>
<gene>
    <name evidence="1" type="ORF">C468_05126</name>
</gene>
<dbReference type="EMBL" id="AOJH01000037">
    <property type="protein sequence ID" value="EMA66183.1"/>
    <property type="molecule type" value="Genomic_DNA"/>
</dbReference>
<sequence>MSDTSAATGDGPFEEQRQIYDLLSQETRHLILQFILGHPEHLPSLDELAYMMPKNKAAIRDQVEVLRDNDIIDCYQHPPNEDARDLPSQFYGLTEHGVEILYEYKYLRGLPVARALYDNTRLSEKAQRHRDASRPELPDAVLDALTIDAGDDTEFDRLEQYIRERNESTHSVDDQVTVAKAFYNAGIDSEAEGIKRAELIDSLAVDIEYQPRTVLNHLVDIGILAQTAPPGPDVFAISERLDDIVNGQVTEEAEANLNALIAHIDDELQVTALSEDAAEQDGPQARVSAPSVAVADGAGRTIRSILAAEFGIEPEQTIEYLRSGDPVERLNTAVEAIESSEEVTKSEDYGQIVFVRPAYRYRLTEQAIDLVS</sequence>
<evidence type="ECO:0000313" key="2">
    <source>
        <dbReference type="Proteomes" id="UP000011546"/>
    </source>
</evidence>
<proteinExistence type="predicted"/>
<comment type="caution">
    <text evidence="1">The sequence shown here is derived from an EMBL/GenBank/DDBJ whole genome shotgun (WGS) entry which is preliminary data.</text>
</comment>
<dbReference type="AlphaFoldDB" id="M0P8K6"/>
<dbReference type="InterPro" id="IPR036390">
    <property type="entry name" value="WH_DNA-bd_sf"/>
</dbReference>
<evidence type="ECO:0000313" key="1">
    <source>
        <dbReference type="EMBL" id="EMA66183.1"/>
    </source>
</evidence>
<dbReference type="OrthoDB" id="195102at2157"/>
<dbReference type="STRING" id="1230456.C468_05126"/>
<name>M0P8K6_9EURY</name>
<dbReference type="InterPro" id="IPR036388">
    <property type="entry name" value="WH-like_DNA-bd_sf"/>
</dbReference>
<dbReference type="Gene3D" id="1.10.10.10">
    <property type="entry name" value="Winged helix-like DNA-binding domain superfamily/Winged helix DNA-binding domain"/>
    <property type="match status" value="1"/>
</dbReference>
<organism evidence="1 2">
    <name type="scientific">Halorubrum kocurii JCM 14978</name>
    <dbReference type="NCBI Taxonomy" id="1230456"/>
    <lineage>
        <taxon>Archaea</taxon>
        <taxon>Methanobacteriati</taxon>
        <taxon>Methanobacteriota</taxon>
        <taxon>Stenosarchaea group</taxon>
        <taxon>Halobacteria</taxon>
        <taxon>Halobacteriales</taxon>
        <taxon>Haloferacaceae</taxon>
        <taxon>Halorubrum</taxon>
    </lineage>
</organism>
<dbReference type="Proteomes" id="UP000011546">
    <property type="component" value="Unassembled WGS sequence"/>
</dbReference>
<protein>
    <submittedName>
        <fullName evidence="1">Uncharacterized protein</fullName>
    </submittedName>
</protein>
<dbReference type="PATRIC" id="fig|1230456.3.peg.994"/>
<accession>M0P8K6</accession>
<keyword evidence="2" id="KW-1185">Reference proteome</keyword>